<dbReference type="EMBL" id="CADCXU010010742">
    <property type="protein sequence ID" value="CAB0001433.1"/>
    <property type="molecule type" value="Genomic_DNA"/>
</dbReference>
<keyword evidence="3" id="KW-1185">Reference proteome</keyword>
<evidence type="ECO:0000313" key="2">
    <source>
        <dbReference type="EMBL" id="CAB0001433.1"/>
    </source>
</evidence>
<accession>A0A6H5GE92</accession>
<name>A0A6H5GE92_9HEMI</name>
<reference evidence="2 3" key="1">
    <citation type="submission" date="2020-02" db="EMBL/GenBank/DDBJ databases">
        <authorList>
            <person name="Ferguson B K."/>
        </authorList>
    </citation>
    <scope>NUCLEOTIDE SEQUENCE [LARGE SCALE GENOMIC DNA]</scope>
</reference>
<organism evidence="2 3">
    <name type="scientific">Nesidiocoris tenuis</name>
    <dbReference type="NCBI Taxonomy" id="355587"/>
    <lineage>
        <taxon>Eukaryota</taxon>
        <taxon>Metazoa</taxon>
        <taxon>Ecdysozoa</taxon>
        <taxon>Arthropoda</taxon>
        <taxon>Hexapoda</taxon>
        <taxon>Insecta</taxon>
        <taxon>Pterygota</taxon>
        <taxon>Neoptera</taxon>
        <taxon>Paraneoptera</taxon>
        <taxon>Hemiptera</taxon>
        <taxon>Heteroptera</taxon>
        <taxon>Panheteroptera</taxon>
        <taxon>Cimicomorpha</taxon>
        <taxon>Miridae</taxon>
        <taxon>Dicyphina</taxon>
        <taxon>Nesidiocoris</taxon>
    </lineage>
</organism>
<dbReference type="Proteomes" id="UP000479000">
    <property type="component" value="Unassembled WGS sequence"/>
</dbReference>
<feature type="non-terminal residue" evidence="2">
    <location>
        <position position="1"/>
    </location>
</feature>
<evidence type="ECO:0000313" key="3">
    <source>
        <dbReference type="Proteomes" id="UP000479000"/>
    </source>
</evidence>
<sequence length="98" mass="10852">LPLKEAASINRRGAGGRSEVVTSPGSLGFAIESFPELTYPIPAADYTANIYLFDLSLEPFFRKRPATSQEVGRGMLILEILLCLSRRNCVGRKRQSEH</sequence>
<protein>
    <submittedName>
        <fullName evidence="2">Uncharacterized protein</fullName>
    </submittedName>
</protein>
<evidence type="ECO:0000256" key="1">
    <source>
        <dbReference type="SAM" id="MobiDB-lite"/>
    </source>
</evidence>
<feature type="region of interest" description="Disordered" evidence="1">
    <location>
        <begin position="1"/>
        <end position="21"/>
    </location>
</feature>
<proteinExistence type="predicted"/>
<dbReference type="AlphaFoldDB" id="A0A6H5GE92"/>
<gene>
    <name evidence="2" type="ORF">NTEN_LOCUS7220</name>
</gene>